<name>A0AAW9J7G8_BACTU</name>
<dbReference type="RefSeq" id="WP_225986872.1">
    <property type="nucleotide sequence ID" value="NZ_CBCPLK010000006.1"/>
</dbReference>
<reference evidence="3" key="1">
    <citation type="submission" date="2023-12" db="EMBL/GenBank/DDBJ databases">
        <title>Genome sequence of Bacillus thuringiensis strain SS10.</title>
        <authorList>
            <person name="Rouis S."/>
        </authorList>
    </citation>
    <scope>NUCLEOTIDE SEQUENCE</scope>
    <source>
        <strain evidence="3">SS10</strain>
    </source>
</reference>
<dbReference type="AlphaFoldDB" id="A0AAW9J7G8"/>
<evidence type="ECO:0000313" key="4">
    <source>
        <dbReference type="Proteomes" id="UP001292252"/>
    </source>
</evidence>
<accession>A0AAW9J7G8</accession>
<protein>
    <submittedName>
        <fullName evidence="3">DNA/RNA non-specific endonuclease</fullName>
    </submittedName>
</protein>
<organism evidence="3 4">
    <name type="scientific">Bacillus thuringiensis</name>
    <dbReference type="NCBI Taxonomy" id="1428"/>
    <lineage>
        <taxon>Bacteria</taxon>
        <taxon>Bacillati</taxon>
        <taxon>Bacillota</taxon>
        <taxon>Bacilli</taxon>
        <taxon>Bacillales</taxon>
        <taxon>Bacillaceae</taxon>
        <taxon>Bacillus</taxon>
        <taxon>Bacillus cereus group</taxon>
    </lineage>
</organism>
<evidence type="ECO:0000313" key="3">
    <source>
        <dbReference type="EMBL" id="MDZ5477776.1"/>
    </source>
</evidence>
<feature type="compositionally biased region" description="Basic and acidic residues" evidence="1">
    <location>
        <begin position="1"/>
        <end position="15"/>
    </location>
</feature>
<keyword evidence="3" id="KW-0255">Endonuclease</keyword>
<dbReference type="Gene3D" id="3.40.570.10">
    <property type="entry name" value="Extracellular Endonuclease, subunit A"/>
    <property type="match status" value="1"/>
</dbReference>
<gene>
    <name evidence="3" type="ORF">U2F49_16050</name>
</gene>
<evidence type="ECO:0000256" key="1">
    <source>
        <dbReference type="SAM" id="MobiDB-lite"/>
    </source>
</evidence>
<dbReference type="Proteomes" id="UP001292252">
    <property type="component" value="Unassembled WGS sequence"/>
</dbReference>
<feature type="region of interest" description="Disordered" evidence="1">
    <location>
        <begin position="1"/>
        <end position="41"/>
    </location>
</feature>
<dbReference type="InterPro" id="IPR044929">
    <property type="entry name" value="DNA/RNA_non-sp_Endonuclease_sf"/>
</dbReference>
<dbReference type="Pfam" id="PF13930">
    <property type="entry name" value="Endonuclea_NS_2"/>
    <property type="match status" value="1"/>
</dbReference>
<dbReference type="InterPro" id="IPR044927">
    <property type="entry name" value="Endonuclea_NS_2"/>
</dbReference>
<feature type="domain" description="Type VII secretion system protein EssD-like" evidence="2">
    <location>
        <begin position="1"/>
        <end position="113"/>
    </location>
</feature>
<dbReference type="EMBL" id="JAXOTW010000008">
    <property type="protein sequence ID" value="MDZ5477776.1"/>
    <property type="molecule type" value="Genomic_DNA"/>
</dbReference>
<keyword evidence="3" id="KW-0540">Nuclease</keyword>
<evidence type="ECO:0000259" key="2">
    <source>
        <dbReference type="Pfam" id="PF13930"/>
    </source>
</evidence>
<feature type="compositionally biased region" description="Basic and acidic residues" evidence="1">
    <location>
        <begin position="31"/>
        <end position="41"/>
    </location>
</feature>
<proteinExistence type="predicted"/>
<keyword evidence="3" id="KW-0378">Hydrolase</keyword>
<dbReference type="GO" id="GO:0004519">
    <property type="term" value="F:endonuclease activity"/>
    <property type="evidence" value="ECO:0007669"/>
    <property type="project" value="UniProtKB-KW"/>
</dbReference>
<comment type="caution">
    <text evidence="3">The sequence shown here is derived from an EMBL/GenBank/DDBJ whole genome shotgun (WGS) entry which is preliminary data.</text>
</comment>
<sequence length="127" mass="14013">MTSVEGELKIGDAKRNPYAQRKAGQNGPNGRNDRLKDDDGGHLIASMFEGSGDIDNLVAMNSQINRSGGKWYSLEQKWSQALADGKTVKVKIEPIYSDDSIRPSQFKIAYEINGEIKKIRIKNQSGG</sequence>